<comment type="caution">
    <text evidence="2">The sequence shown here is derived from an EMBL/GenBank/DDBJ whole genome shotgun (WGS) entry which is preliminary data.</text>
</comment>
<gene>
    <name evidence="2" type="ORF">GCM10025876_00850</name>
</gene>
<sequence length="186" mass="19245">MEINRRALWIAAGTLGVVAVGTGVAVADNAINPDADDAPLEQTAVDQTPTSGPVVQALRVAGGAGEQGDSALGAYRTERSADGEPAADGSGYAGRVGAEHSHARDARVRGEREVACDASVHEDSGHAAVDEVAGHAAVDEVARDAAVHQDPRHPAVREDRTVRAVRQLGGTPTSPFIRERQALHKT</sequence>
<evidence type="ECO:0000313" key="3">
    <source>
        <dbReference type="Proteomes" id="UP001157125"/>
    </source>
</evidence>
<evidence type="ECO:0000313" key="2">
    <source>
        <dbReference type="EMBL" id="GMA33881.1"/>
    </source>
</evidence>
<protein>
    <submittedName>
        <fullName evidence="2">Uncharacterized protein</fullName>
    </submittedName>
</protein>
<dbReference type="RefSeq" id="WP_284327099.1">
    <property type="nucleotide sequence ID" value="NZ_BSUN01000001.1"/>
</dbReference>
<proteinExistence type="predicted"/>
<name>A0ABQ6I852_9MICO</name>
<feature type="compositionally biased region" description="Basic and acidic residues" evidence="1">
    <location>
        <begin position="97"/>
        <end position="109"/>
    </location>
</feature>
<dbReference type="Proteomes" id="UP001157125">
    <property type="component" value="Unassembled WGS sequence"/>
</dbReference>
<organism evidence="2 3">
    <name type="scientific">Demequina litorisediminis</name>
    <dbReference type="NCBI Taxonomy" id="1849022"/>
    <lineage>
        <taxon>Bacteria</taxon>
        <taxon>Bacillati</taxon>
        <taxon>Actinomycetota</taxon>
        <taxon>Actinomycetes</taxon>
        <taxon>Micrococcales</taxon>
        <taxon>Demequinaceae</taxon>
        <taxon>Demequina</taxon>
    </lineage>
</organism>
<dbReference type="EMBL" id="BSUN01000001">
    <property type="protein sequence ID" value="GMA33881.1"/>
    <property type="molecule type" value="Genomic_DNA"/>
</dbReference>
<keyword evidence="3" id="KW-1185">Reference proteome</keyword>
<accession>A0ABQ6I852</accession>
<evidence type="ECO:0000256" key="1">
    <source>
        <dbReference type="SAM" id="MobiDB-lite"/>
    </source>
</evidence>
<reference evidence="3" key="1">
    <citation type="journal article" date="2019" name="Int. J. Syst. Evol. Microbiol.">
        <title>The Global Catalogue of Microorganisms (GCM) 10K type strain sequencing project: providing services to taxonomists for standard genome sequencing and annotation.</title>
        <authorList>
            <consortium name="The Broad Institute Genomics Platform"/>
            <consortium name="The Broad Institute Genome Sequencing Center for Infectious Disease"/>
            <person name="Wu L."/>
            <person name="Ma J."/>
        </authorList>
    </citation>
    <scope>NUCLEOTIDE SEQUENCE [LARGE SCALE GENOMIC DNA]</scope>
    <source>
        <strain evidence="3">NBRC 112299</strain>
    </source>
</reference>
<feature type="region of interest" description="Disordered" evidence="1">
    <location>
        <begin position="79"/>
        <end position="109"/>
    </location>
</feature>